<proteinExistence type="predicted"/>
<organism evidence="1 2">
    <name type="scientific">Pyxidicoccus parkwayensis</name>
    <dbReference type="NCBI Taxonomy" id="2813578"/>
    <lineage>
        <taxon>Bacteria</taxon>
        <taxon>Pseudomonadati</taxon>
        <taxon>Myxococcota</taxon>
        <taxon>Myxococcia</taxon>
        <taxon>Myxococcales</taxon>
        <taxon>Cystobacterineae</taxon>
        <taxon>Myxococcaceae</taxon>
        <taxon>Pyxidicoccus</taxon>
    </lineage>
</organism>
<dbReference type="EMBL" id="CP071090">
    <property type="protein sequence ID" value="QSQ27706.1"/>
    <property type="molecule type" value="Genomic_DNA"/>
</dbReference>
<name>A0ABX7PB55_9BACT</name>
<keyword evidence="2" id="KW-1185">Reference proteome</keyword>
<dbReference type="Proteomes" id="UP000662747">
    <property type="component" value="Chromosome"/>
</dbReference>
<gene>
    <name evidence="1" type="ORF">JY651_23595</name>
</gene>
<protein>
    <submittedName>
        <fullName evidence="1">STAS/SEC14 domain-containing protein</fullName>
    </submittedName>
</protein>
<sequence>MGAIWTLGPHKMWFEEPDTLRLVTVGVYDMKLLEESNAIANELKKLHPTLYLISDSRQGTGMSADVRKLLGEKPEMMPYAGSVMFGSSFAMRTMVNMMIRAGELMGRKADTEFAMVATEEDAKAWVAERRAKKAK</sequence>
<accession>A0ABX7PB55</accession>
<evidence type="ECO:0000313" key="1">
    <source>
        <dbReference type="EMBL" id="QSQ27706.1"/>
    </source>
</evidence>
<reference evidence="1 2" key="1">
    <citation type="submission" date="2021-02" db="EMBL/GenBank/DDBJ databases">
        <title>De Novo genome assembly of isolated myxobacteria.</title>
        <authorList>
            <person name="Stevens D.C."/>
        </authorList>
    </citation>
    <scope>NUCLEOTIDE SEQUENCE [LARGE SCALE GENOMIC DNA]</scope>
    <source>
        <strain evidence="2">SCPEA02</strain>
    </source>
</reference>
<dbReference type="RefSeq" id="WP_206729224.1">
    <property type="nucleotide sequence ID" value="NZ_CP071090.1"/>
</dbReference>
<evidence type="ECO:0000313" key="2">
    <source>
        <dbReference type="Proteomes" id="UP000662747"/>
    </source>
</evidence>